<evidence type="ECO:0000313" key="2">
    <source>
        <dbReference type="EMBL" id="CAK0802468.1"/>
    </source>
</evidence>
<organism evidence="2 3">
    <name type="scientific">Prorocentrum cordatum</name>
    <dbReference type="NCBI Taxonomy" id="2364126"/>
    <lineage>
        <taxon>Eukaryota</taxon>
        <taxon>Sar</taxon>
        <taxon>Alveolata</taxon>
        <taxon>Dinophyceae</taxon>
        <taxon>Prorocentrales</taxon>
        <taxon>Prorocentraceae</taxon>
        <taxon>Prorocentrum</taxon>
    </lineage>
</organism>
<feature type="compositionally biased region" description="Low complexity" evidence="1">
    <location>
        <begin position="19"/>
        <end position="36"/>
    </location>
</feature>
<dbReference type="Proteomes" id="UP001189429">
    <property type="component" value="Unassembled WGS sequence"/>
</dbReference>
<comment type="caution">
    <text evidence="2">The sequence shown here is derived from an EMBL/GenBank/DDBJ whole genome shotgun (WGS) entry which is preliminary data.</text>
</comment>
<proteinExistence type="predicted"/>
<protein>
    <recommendedName>
        <fullName evidence="4">Phospholipase B-like</fullName>
    </recommendedName>
</protein>
<sequence length="319" mass="34278">MLQTLPGRLSWCSCRGRKGATSSPRGSSGTSRTGTSSMPLLGLDVVVLDGTAKECVTSVNEQHPGFLRWVQDMSIPEYQVRMGREPAGRGLGPAGRGELGRAPRSPARGRRLWPQNLYQYTTPGSLLLVQEMLDRWDRESWLDPTTHQMAHKWLTKAISHTHELADMTVLNVWLIQQNCSKRPVGDKRTKASLWSCGKVTLATFSRGYQRGGGKPCQGSRTPLSTACRETGLVISHSHSPLVDTFRREAPAFPAPPTGARPAPLYPGSRPPSQAGALAEAPPVSGRAGAPAQASWAVAGPPAAETPRAPRTLGASILDP</sequence>
<keyword evidence="3" id="KW-1185">Reference proteome</keyword>
<evidence type="ECO:0000313" key="3">
    <source>
        <dbReference type="Proteomes" id="UP001189429"/>
    </source>
</evidence>
<feature type="region of interest" description="Disordered" evidence="1">
    <location>
        <begin position="13"/>
        <end position="36"/>
    </location>
</feature>
<feature type="compositionally biased region" description="Low complexity" evidence="1">
    <location>
        <begin position="298"/>
        <end position="311"/>
    </location>
</feature>
<evidence type="ECO:0008006" key="4">
    <source>
        <dbReference type="Google" id="ProtNLM"/>
    </source>
</evidence>
<feature type="region of interest" description="Disordered" evidence="1">
    <location>
        <begin position="248"/>
        <end position="319"/>
    </location>
</feature>
<evidence type="ECO:0000256" key="1">
    <source>
        <dbReference type="SAM" id="MobiDB-lite"/>
    </source>
</evidence>
<gene>
    <name evidence="2" type="ORF">PCOR1329_LOCUS9985</name>
</gene>
<name>A0ABN9QCV8_9DINO</name>
<reference evidence="2" key="1">
    <citation type="submission" date="2023-10" db="EMBL/GenBank/DDBJ databases">
        <authorList>
            <person name="Chen Y."/>
            <person name="Shah S."/>
            <person name="Dougan E. K."/>
            <person name="Thang M."/>
            <person name="Chan C."/>
        </authorList>
    </citation>
    <scope>NUCLEOTIDE SEQUENCE [LARGE SCALE GENOMIC DNA]</scope>
</reference>
<accession>A0ABN9QCV8</accession>
<dbReference type="EMBL" id="CAUYUJ010002810">
    <property type="protein sequence ID" value="CAK0802468.1"/>
    <property type="molecule type" value="Genomic_DNA"/>
</dbReference>
<feature type="non-terminal residue" evidence="2">
    <location>
        <position position="319"/>
    </location>
</feature>
<feature type="region of interest" description="Disordered" evidence="1">
    <location>
        <begin position="86"/>
        <end position="108"/>
    </location>
</feature>